<keyword evidence="3 5" id="KW-0456">Lyase</keyword>
<evidence type="ECO:0000256" key="3">
    <source>
        <dbReference type="ARBA" id="ARBA00023239"/>
    </source>
</evidence>
<dbReference type="CDD" id="cd07938">
    <property type="entry name" value="DRE_TIM_HMGL"/>
    <property type="match status" value="1"/>
</dbReference>
<dbReference type="GO" id="GO:0004419">
    <property type="term" value="F:hydroxymethylglutaryl-CoA lyase activity"/>
    <property type="evidence" value="ECO:0007669"/>
    <property type="project" value="TreeGrafter"/>
</dbReference>
<comment type="similarity">
    <text evidence="1">Belongs to the HMG-CoA lyase family.</text>
</comment>
<dbReference type="Proteomes" id="UP000199473">
    <property type="component" value="Unassembled WGS sequence"/>
</dbReference>
<evidence type="ECO:0000256" key="2">
    <source>
        <dbReference type="ARBA" id="ARBA00022723"/>
    </source>
</evidence>
<evidence type="ECO:0000259" key="4">
    <source>
        <dbReference type="PROSITE" id="PS50991"/>
    </source>
</evidence>
<sequence>MDAVEIVEVAPRDGFQPIGPWIPTATKIDFLRRLAATGLRRIEIGSFVSPTAIPQLRDGAALVEAAAAIPGLRPQVLVPTAKRASEALAAGARFLVYVLSASESHNRSNVRRSVAESVEDYARMLDALPADAELRLNLATAFDCPFEGRMPVGPVLDLIRRLAALRPDIEICPCDTTGRATPDHVAALVAAARACCPEVTAWAYHAHDTYGLGLATTFAAYQAGVRVFDAAAGGLGGCPFAPGATGNVATEDVAWMFGRMGIATGVDVTALLPVAADAAALPGASSGGRARVALLSATERCAAG</sequence>
<dbReference type="GO" id="GO:0046951">
    <property type="term" value="P:ketone body biosynthetic process"/>
    <property type="evidence" value="ECO:0007669"/>
    <property type="project" value="TreeGrafter"/>
</dbReference>
<keyword evidence="2" id="KW-0479">Metal-binding</keyword>
<dbReference type="PANTHER" id="PTHR42738:SF7">
    <property type="entry name" value="HYDROXYMETHYLGLUTARYL-COA LYASE"/>
    <property type="match status" value="1"/>
</dbReference>
<dbReference type="PANTHER" id="PTHR42738">
    <property type="entry name" value="HYDROXYMETHYLGLUTARYL-COA LYASE"/>
    <property type="match status" value="1"/>
</dbReference>
<evidence type="ECO:0000313" key="6">
    <source>
        <dbReference type="Proteomes" id="UP000199473"/>
    </source>
</evidence>
<dbReference type="EMBL" id="FOSQ01000001">
    <property type="protein sequence ID" value="SFK29002.1"/>
    <property type="molecule type" value="Genomic_DNA"/>
</dbReference>
<dbReference type="NCBIfam" id="NF004283">
    <property type="entry name" value="PRK05692.1"/>
    <property type="match status" value="1"/>
</dbReference>
<evidence type="ECO:0000256" key="1">
    <source>
        <dbReference type="ARBA" id="ARBA00009405"/>
    </source>
</evidence>
<dbReference type="Pfam" id="PF00682">
    <property type="entry name" value="HMGL-like"/>
    <property type="match status" value="1"/>
</dbReference>
<dbReference type="SUPFAM" id="SSF51569">
    <property type="entry name" value="Aldolase"/>
    <property type="match status" value="1"/>
</dbReference>
<dbReference type="STRING" id="1123062.SAMN02745775_1011127"/>
<dbReference type="RefSeq" id="WP_175533755.1">
    <property type="nucleotide sequence ID" value="NZ_FOSQ01000001.1"/>
</dbReference>
<gene>
    <name evidence="5" type="ORF">SAMN02745775_1011127</name>
</gene>
<keyword evidence="6" id="KW-1185">Reference proteome</keyword>
<evidence type="ECO:0000313" key="5">
    <source>
        <dbReference type="EMBL" id="SFK29002.1"/>
    </source>
</evidence>
<accession>A0A1I3YB13</accession>
<dbReference type="GO" id="GO:0046872">
    <property type="term" value="F:metal ion binding"/>
    <property type="evidence" value="ECO:0007669"/>
    <property type="project" value="UniProtKB-KW"/>
</dbReference>
<reference evidence="5 6" key="1">
    <citation type="submission" date="2016-10" db="EMBL/GenBank/DDBJ databases">
        <authorList>
            <person name="de Groot N.N."/>
        </authorList>
    </citation>
    <scope>NUCLEOTIDE SEQUENCE [LARGE SCALE GENOMIC DNA]</scope>
    <source>
        <strain evidence="5 6">DSM 19981</strain>
    </source>
</reference>
<dbReference type="GO" id="GO:0006552">
    <property type="term" value="P:L-leucine catabolic process"/>
    <property type="evidence" value="ECO:0007669"/>
    <property type="project" value="TreeGrafter"/>
</dbReference>
<proteinExistence type="inferred from homology"/>
<dbReference type="InterPro" id="IPR000891">
    <property type="entry name" value="PYR_CT"/>
</dbReference>
<dbReference type="PROSITE" id="PS50991">
    <property type="entry name" value="PYR_CT"/>
    <property type="match status" value="1"/>
</dbReference>
<protein>
    <submittedName>
        <fullName evidence="5">Hydroxymethylglutaryl-CoA lyase</fullName>
    </submittedName>
</protein>
<feature type="domain" description="Pyruvate carboxyltransferase" evidence="4">
    <location>
        <begin position="4"/>
        <end position="272"/>
    </location>
</feature>
<dbReference type="AlphaFoldDB" id="A0A1I3YB13"/>
<dbReference type="Gene3D" id="3.20.20.70">
    <property type="entry name" value="Aldolase class I"/>
    <property type="match status" value="1"/>
</dbReference>
<dbReference type="InterPro" id="IPR043594">
    <property type="entry name" value="HMGL"/>
</dbReference>
<organism evidence="5 6">
    <name type="scientific">Falsiroseomonas stagni DSM 19981</name>
    <dbReference type="NCBI Taxonomy" id="1123062"/>
    <lineage>
        <taxon>Bacteria</taxon>
        <taxon>Pseudomonadati</taxon>
        <taxon>Pseudomonadota</taxon>
        <taxon>Alphaproteobacteria</taxon>
        <taxon>Acetobacterales</taxon>
        <taxon>Roseomonadaceae</taxon>
        <taxon>Falsiroseomonas</taxon>
    </lineage>
</organism>
<dbReference type="InterPro" id="IPR013785">
    <property type="entry name" value="Aldolase_TIM"/>
</dbReference>
<name>A0A1I3YB13_9PROT</name>